<dbReference type="CDD" id="cd02440">
    <property type="entry name" value="AdoMet_MTases"/>
    <property type="match status" value="1"/>
</dbReference>
<dbReference type="InterPro" id="IPR050362">
    <property type="entry name" value="Cation-dep_OMT"/>
</dbReference>
<keyword evidence="7" id="KW-1185">Reference proteome</keyword>
<evidence type="ECO:0008006" key="8">
    <source>
        <dbReference type="Google" id="ProtNLM"/>
    </source>
</evidence>
<evidence type="ECO:0000256" key="3">
    <source>
        <dbReference type="ARBA" id="ARBA00022691"/>
    </source>
</evidence>
<dbReference type="Proteomes" id="UP001287286">
    <property type="component" value="Unassembled WGS sequence"/>
</dbReference>
<evidence type="ECO:0000313" key="6">
    <source>
        <dbReference type="EMBL" id="KAK4090686.1"/>
    </source>
</evidence>
<dbReference type="EMBL" id="JAWRVI010000014">
    <property type="protein sequence ID" value="KAK4090686.1"/>
    <property type="molecule type" value="Genomic_DNA"/>
</dbReference>
<evidence type="ECO:0000256" key="4">
    <source>
        <dbReference type="ARBA" id="ARBA00023453"/>
    </source>
</evidence>
<comment type="similarity">
    <text evidence="4">Belongs to the class I-like SAM-binding methyltransferase superfamily. Cation-dependent O-methyltransferase family.</text>
</comment>
<dbReference type="Gene3D" id="3.40.50.150">
    <property type="entry name" value="Vaccinia Virus protein VP39"/>
    <property type="match status" value="1"/>
</dbReference>
<sequence length="460" mass="51413">MYEHGLSRGPWWRRRRRHINTAPKCCVRNTELLGTEQQQIQCSAVPLLWLDETDPSLSSSATQRPLLQARGHDRPMMGWGSLFIRQLLPQLHNGGRLTGDGTSVCLWHSDDERRGRAARTAILDTRSSAVVHPGHPFDGQTSKRWSERQSGNVEGGSTAWAFWRCSVVVAGCRHIRHGPILPSLANGKRTPATRINIDFEIITTALTAIMKTDMSTLYPNNKVAERVTDYARRHSTALPAHIVDYHAWVNENHPRAGYMISDFQGQCHVFLARALGARRVLEVGVYVGYSALVWAHAVGPGGTVTGLESSREYVDMSRRAFERHGVENVEVIEGDALETLAKLQPEEPYDLIFIDAQKSGYPSYLRDILAGSQSGGRPRLLRPGGLIVADNVLRRGLVADDSDDNPWAAGDQKARTRSEYESDRDIEYLREFNDLVAGSERLENFLMPLYDGVGLIRLVD</sequence>
<dbReference type="PROSITE" id="PS51682">
    <property type="entry name" value="SAM_OMT_I"/>
    <property type="match status" value="1"/>
</dbReference>
<evidence type="ECO:0000313" key="7">
    <source>
        <dbReference type="Proteomes" id="UP001287286"/>
    </source>
</evidence>
<dbReference type="InterPro" id="IPR029063">
    <property type="entry name" value="SAM-dependent_MTases_sf"/>
</dbReference>
<comment type="caution">
    <text evidence="6">The sequence shown here is derived from an EMBL/GenBank/DDBJ whole genome shotgun (WGS) entry which is preliminary data.</text>
</comment>
<feature type="region of interest" description="Disordered" evidence="5">
    <location>
        <begin position="130"/>
        <end position="150"/>
    </location>
</feature>
<dbReference type="PANTHER" id="PTHR10509:SF14">
    <property type="entry name" value="CAFFEOYL-COA O-METHYLTRANSFERASE 3-RELATED"/>
    <property type="match status" value="1"/>
</dbReference>
<name>A0ABR0C2S1_PURLI</name>
<keyword evidence="2" id="KW-0808">Transferase</keyword>
<dbReference type="InterPro" id="IPR002935">
    <property type="entry name" value="SAM_O-MeTrfase"/>
</dbReference>
<dbReference type="PANTHER" id="PTHR10509">
    <property type="entry name" value="O-METHYLTRANSFERASE-RELATED"/>
    <property type="match status" value="1"/>
</dbReference>
<feature type="compositionally biased region" description="Polar residues" evidence="5">
    <location>
        <begin position="139"/>
        <end position="150"/>
    </location>
</feature>
<evidence type="ECO:0000256" key="5">
    <source>
        <dbReference type="SAM" id="MobiDB-lite"/>
    </source>
</evidence>
<dbReference type="SUPFAM" id="SSF53335">
    <property type="entry name" value="S-adenosyl-L-methionine-dependent methyltransferases"/>
    <property type="match status" value="1"/>
</dbReference>
<evidence type="ECO:0000256" key="2">
    <source>
        <dbReference type="ARBA" id="ARBA00022679"/>
    </source>
</evidence>
<protein>
    <recommendedName>
        <fullName evidence="8">O-methyltransferase</fullName>
    </recommendedName>
</protein>
<proteinExistence type="inferred from homology"/>
<keyword evidence="3" id="KW-0949">S-adenosyl-L-methionine</keyword>
<organism evidence="6 7">
    <name type="scientific">Purpureocillium lilacinum</name>
    <name type="common">Paecilomyces lilacinus</name>
    <dbReference type="NCBI Taxonomy" id="33203"/>
    <lineage>
        <taxon>Eukaryota</taxon>
        <taxon>Fungi</taxon>
        <taxon>Dikarya</taxon>
        <taxon>Ascomycota</taxon>
        <taxon>Pezizomycotina</taxon>
        <taxon>Sordariomycetes</taxon>
        <taxon>Hypocreomycetidae</taxon>
        <taxon>Hypocreales</taxon>
        <taxon>Ophiocordycipitaceae</taxon>
        <taxon>Purpureocillium</taxon>
    </lineage>
</organism>
<keyword evidence="1" id="KW-0489">Methyltransferase</keyword>
<reference evidence="6 7" key="1">
    <citation type="journal article" date="2024" name="Microbiol. Resour. Announc.">
        <title>Genome annotations for the ascomycete fungi Trichoderma harzianum, Trichoderma aggressivum, and Purpureocillium lilacinum.</title>
        <authorList>
            <person name="Beijen E.P.W."/>
            <person name="Ohm R.A."/>
        </authorList>
    </citation>
    <scope>NUCLEOTIDE SEQUENCE [LARGE SCALE GENOMIC DNA]</scope>
    <source>
        <strain evidence="6 7">CBS 150709</strain>
    </source>
</reference>
<evidence type="ECO:0000256" key="1">
    <source>
        <dbReference type="ARBA" id="ARBA00022603"/>
    </source>
</evidence>
<gene>
    <name evidence="6" type="ORF">Purlil1_4822</name>
</gene>
<accession>A0ABR0C2S1</accession>
<dbReference type="Pfam" id="PF01596">
    <property type="entry name" value="Methyltransf_3"/>
    <property type="match status" value="1"/>
</dbReference>